<dbReference type="AlphaFoldDB" id="A0A9X1LK09"/>
<dbReference type="EMBL" id="JAJBZG010000005">
    <property type="protein sequence ID" value="MCB7481734.1"/>
    <property type="molecule type" value="Genomic_DNA"/>
</dbReference>
<keyword evidence="2" id="KW-1185">Reference proteome</keyword>
<dbReference type="Pfam" id="PF13591">
    <property type="entry name" value="MerR_2"/>
    <property type="match status" value="1"/>
</dbReference>
<protein>
    <submittedName>
        <fullName evidence="1">Chaperone modulator CbpM</fullName>
    </submittedName>
</protein>
<evidence type="ECO:0000313" key="1">
    <source>
        <dbReference type="EMBL" id="MCB7481734.1"/>
    </source>
</evidence>
<name>A0A9X1LK09_9FLAO</name>
<organism evidence="1 2">
    <name type="scientific">Christiangramia sediminis</name>
    <dbReference type="NCBI Taxonomy" id="2881336"/>
    <lineage>
        <taxon>Bacteria</taxon>
        <taxon>Pseudomonadati</taxon>
        <taxon>Bacteroidota</taxon>
        <taxon>Flavobacteriia</taxon>
        <taxon>Flavobacteriales</taxon>
        <taxon>Flavobacteriaceae</taxon>
        <taxon>Christiangramia</taxon>
    </lineage>
</organism>
<evidence type="ECO:0000313" key="2">
    <source>
        <dbReference type="Proteomes" id="UP001139414"/>
    </source>
</evidence>
<dbReference type="Proteomes" id="UP001139414">
    <property type="component" value="Unassembled WGS sequence"/>
</dbReference>
<reference evidence="1" key="1">
    <citation type="submission" date="2021-10" db="EMBL/GenBank/DDBJ databases">
        <title>Gramella sp. ASW11-100T, isolated from marine sediment.</title>
        <authorList>
            <person name="Xia C."/>
        </authorList>
    </citation>
    <scope>NUCLEOTIDE SEQUENCE</scope>
    <source>
        <strain evidence="1">ASW11-100</strain>
    </source>
</reference>
<dbReference type="Gene3D" id="1.10.1660.10">
    <property type="match status" value="1"/>
</dbReference>
<comment type="caution">
    <text evidence="1">The sequence shown here is derived from an EMBL/GenBank/DDBJ whole genome shotgun (WGS) entry which is preliminary data.</text>
</comment>
<gene>
    <name evidence="1" type="ORF">LGQ90_10720</name>
</gene>
<sequence length="96" mass="11464">MRKEDLIPAEEICVRYKVGRQFVSSLYESGIIEIITIEETEYVHCDHLANFEKMMRLHHDLEINLEGLEAINHLLQQIKQLQKDNRRLKNRLGLYE</sequence>
<dbReference type="RefSeq" id="WP_229340972.1">
    <property type="nucleotide sequence ID" value="NZ_JAJBZG010000005.1"/>
</dbReference>
<accession>A0A9X1LK09</accession>
<proteinExistence type="predicted"/>